<dbReference type="AlphaFoldDB" id="A0AAE3VLD7"/>
<dbReference type="RefSeq" id="WP_306883848.1">
    <property type="nucleotide sequence ID" value="NZ_JAUSUL010000001.1"/>
</dbReference>
<name>A0AAE3VLD7_9HYPH</name>
<evidence type="ECO:0008006" key="3">
    <source>
        <dbReference type="Google" id="ProtNLM"/>
    </source>
</evidence>
<dbReference type="InterPro" id="IPR009531">
    <property type="entry name" value="DUF1150"/>
</dbReference>
<comment type="caution">
    <text evidence="1">The sequence shown here is derived from an EMBL/GenBank/DDBJ whole genome shotgun (WGS) entry which is preliminary data.</text>
</comment>
<protein>
    <recommendedName>
        <fullName evidence="3">DUF1150 domain-containing protein</fullName>
    </recommendedName>
</protein>
<organism evidence="1 2">
    <name type="scientific">Amorphus orientalis</name>
    <dbReference type="NCBI Taxonomy" id="649198"/>
    <lineage>
        <taxon>Bacteria</taxon>
        <taxon>Pseudomonadati</taxon>
        <taxon>Pseudomonadota</taxon>
        <taxon>Alphaproteobacteria</taxon>
        <taxon>Hyphomicrobiales</taxon>
        <taxon>Amorphaceae</taxon>
        <taxon>Amorphus</taxon>
    </lineage>
</organism>
<gene>
    <name evidence="1" type="ORF">J2S73_000500</name>
</gene>
<accession>A0AAE3VLD7</accession>
<dbReference type="Proteomes" id="UP001229244">
    <property type="component" value="Unassembled WGS sequence"/>
</dbReference>
<sequence length="90" mass="9761">MNRTFDTTDDTKAALSQEALAELGGGQVAYMKPLNGDEVRSLFPDAPQLSHDHKLWALLSADGTPIMLSDSREAVIANAQQNDLHMATVH</sequence>
<proteinExistence type="predicted"/>
<reference evidence="1" key="1">
    <citation type="submission" date="2023-07" db="EMBL/GenBank/DDBJ databases">
        <title>Genomic Encyclopedia of Type Strains, Phase IV (KMG-IV): sequencing the most valuable type-strain genomes for metagenomic binning, comparative biology and taxonomic classification.</title>
        <authorList>
            <person name="Goeker M."/>
        </authorList>
    </citation>
    <scope>NUCLEOTIDE SEQUENCE</scope>
    <source>
        <strain evidence="1">DSM 21202</strain>
    </source>
</reference>
<dbReference type="EMBL" id="JAUSUL010000001">
    <property type="protein sequence ID" value="MDQ0314063.1"/>
    <property type="molecule type" value="Genomic_DNA"/>
</dbReference>
<evidence type="ECO:0000313" key="1">
    <source>
        <dbReference type="EMBL" id="MDQ0314063.1"/>
    </source>
</evidence>
<evidence type="ECO:0000313" key="2">
    <source>
        <dbReference type="Proteomes" id="UP001229244"/>
    </source>
</evidence>
<dbReference type="Pfam" id="PF06620">
    <property type="entry name" value="DUF1150"/>
    <property type="match status" value="1"/>
</dbReference>
<keyword evidence="2" id="KW-1185">Reference proteome</keyword>